<reference evidence="3" key="1">
    <citation type="journal article" date="2019" name="Int. J. Syst. Evol. Microbiol.">
        <title>The Global Catalogue of Microorganisms (GCM) 10K type strain sequencing project: providing services to taxonomists for standard genome sequencing and annotation.</title>
        <authorList>
            <consortium name="The Broad Institute Genomics Platform"/>
            <consortium name="The Broad Institute Genome Sequencing Center for Infectious Disease"/>
            <person name="Wu L."/>
            <person name="Ma J."/>
        </authorList>
    </citation>
    <scope>NUCLEOTIDE SEQUENCE [LARGE SCALE GENOMIC DNA]</scope>
    <source>
        <strain evidence="3">JCM 14306</strain>
    </source>
</reference>
<evidence type="ECO:0000256" key="1">
    <source>
        <dbReference type="SAM" id="MobiDB-lite"/>
    </source>
</evidence>
<feature type="compositionally biased region" description="Low complexity" evidence="1">
    <location>
        <begin position="36"/>
        <end position="53"/>
    </location>
</feature>
<name>A0ABP4R7V1_9ACTN</name>
<protein>
    <recommendedName>
        <fullName evidence="4">Lipoprotein</fullName>
    </recommendedName>
</protein>
<evidence type="ECO:0000313" key="3">
    <source>
        <dbReference type="Proteomes" id="UP001501319"/>
    </source>
</evidence>
<dbReference type="EMBL" id="BAAANE010000005">
    <property type="protein sequence ID" value="GAA1639977.1"/>
    <property type="molecule type" value="Genomic_DNA"/>
</dbReference>
<sequence length="139" mass="14274">MRFVVVGALGAALLLLGGCGNESDSPPSTGQENTVSPSATPSSGGSSTPAQGSVEQAKSDLTGRLRIGAEQVTVVSSEEVTWRDASLGCPQPGMQYAQVLTNGSRIVLEADGKRYEYHSGAGRPPFLCTNPQPPLRSGG</sequence>
<feature type="region of interest" description="Disordered" evidence="1">
    <location>
        <begin position="22"/>
        <end position="63"/>
    </location>
</feature>
<feature type="region of interest" description="Disordered" evidence="1">
    <location>
        <begin position="119"/>
        <end position="139"/>
    </location>
</feature>
<comment type="caution">
    <text evidence="2">The sequence shown here is derived from an EMBL/GenBank/DDBJ whole genome shotgun (WGS) entry which is preliminary data.</text>
</comment>
<accession>A0ABP4R7V1</accession>
<gene>
    <name evidence="2" type="ORF">GCM10009744_32040</name>
</gene>
<keyword evidence="3" id="KW-1185">Reference proteome</keyword>
<dbReference type="PROSITE" id="PS51257">
    <property type="entry name" value="PROKAR_LIPOPROTEIN"/>
    <property type="match status" value="1"/>
</dbReference>
<evidence type="ECO:0000313" key="2">
    <source>
        <dbReference type="EMBL" id="GAA1639977.1"/>
    </source>
</evidence>
<organism evidence="2 3">
    <name type="scientific">Kribbella alba</name>
    <dbReference type="NCBI Taxonomy" id="190197"/>
    <lineage>
        <taxon>Bacteria</taxon>
        <taxon>Bacillati</taxon>
        <taxon>Actinomycetota</taxon>
        <taxon>Actinomycetes</taxon>
        <taxon>Propionibacteriales</taxon>
        <taxon>Kribbellaceae</taxon>
        <taxon>Kribbella</taxon>
    </lineage>
</organism>
<feature type="compositionally biased region" description="Polar residues" evidence="1">
    <location>
        <begin position="22"/>
        <end position="35"/>
    </location>
</feature>
<evidence type="ECO:0008006" key="4">
    <source>
        <dbReference type="Google" id="ProtNLM"/>
    </source>
</evidence>
<dbReference type="RefSeq" id="WP_344112243.1">
    <property type="nucleotide sequence ID" value="NZ_BAAANE010000005.1"/>
</dbReference>
<proteinExistence type="predicted"/>
<dbReference type="Proteomes" id="UP001501319">
    <property type="component" value="Unassembled WGS sequence"/>
</dbReference>